<keyword evidence="5" id="KW-1185">Reference proteome</keyword>
<evidence type="ECO:0000313" key="4">
    <source>
        <dbReference type="EMBL" id="MDO6414350.1"/>
    </source>
</evidence>
<dbReference type="InterPro" id="IPR036852">
    <property type="entry name" value="Peptidase_S8/S53_dom_sf"/>
</dbReference>
<evidence type="ECO:0000256" key="3">
    <source>
        <dbReference type="ARBA" id="ARBA00022825"/>
    </source>
</evidence>
<sequence length="94" mass="9783">MLKLDRGQAAMTLAKRGLGALARFVKAFKLSYGELEASLSLGEIGVADHGDLEADLIDPLCVEMSGTSMASPRVSGVIAAFCRSGTNLSANPIE</sequence>
<proteinExistence type="predicted"/>
<reference evidence="4" key="1">
    <citation type="submission" date="2023-07" db="EMBL/GenBank/DDBJ databases">
        <authorList>
            <person name="Kim M."/>
        </authorList>
    </citation>
    <scope>NUCLEOTIDE SEQUENCE</scope>
    <source>
        <strain evidence="4">BIUV-7</strain>
    </source>
</reference>
<dbReference type="SUPFAM" id="SSF52743">
    <property type="entry name" value="Subtilisin-like"/>
    <property type="match status" value="1"/>
</dbReference>
<dbReference type="InterPro" id="IPR023828">
    <property type="entry name" value="Peptidase_S8_Ser-AS"/>
</dbReference>
<keyword evidence="3" id="KW-0720">Serine protease</keyword>
<organism evidence="4 5">
    <name type="scientific">Sphingomonas natans</name>
    <dbReference type="NCBI Taxonomy" id="3063330"/>
    <lineage>
        <taxon>Bacteria</taxon>
        <taxon>Pseudomonadati</taxon>
        <taxon>Pseudomonadota</taxon>
        <taxon>Alphaproteobacteria</taxon>
        <taxon>Sphingomonadales</taxon>
        <taxon>Sphingomonadaceae</taxon>
        <taxon>Sphingomonas</taxon>
    </lineage>
</organism>
<comment type="caution">
    <text evidence="4">The sequence shown here is derived from an EMBL/GenBank/DDBJ whole genome shotgun (WGS) entry which is preliminary data.</text>
</comment>
<dbReference type="PROSITE" id="PS00138">
    <property type="entry name" value="SUBTILASE_SER"/>
    <property type="match status" value="1"/>
</dbReference>
<evidence type="ECO:0000256" key="1">
    <source>
        <dbReference type="ARBA" id="ARBA00022670"/>
    </source>
</evidence>
<gene>
    <name evidence="4" type="ORF">Q4F19_08155</name>
</gene>
<dbReference type="RefSeq" id="WP_303541443.1">
    <property type="nucleotide sequence ID" value="NZ_JAUOTP010000003.1"/>
</dbReference>
<evidence type="ECO:0000256" key="2">
    <source>
        <dbReference type="ARBA" id="ARBA00022801"/>
    </source>
</evidence>
<accession>A0ABT8Y7R8</accession>
<dbReference type="Gene3D" id="3.40.50.200">
    <property type="entry name" value="Peptidase S8/S53 domain"/>
    <property type="match status" value="1"/>
</dbReference>
<keyword evidence="2" id="KW-0378">Hydrolase</keyword>
<name>A0ABT8Y7R8_9SPHN</name>
<keyword evidence="1" id="KW-0645">Protease</keyword>
<evidence type="ECO:0000313" key="5">
    <source>
        <dbReference type="Proteomes" id="UP001169764"/>
    </source>
</evidence>
<protein>
    <submittedName>
        <fullName evidence="4">Uncharacterized protein</fullName>
    </submittedName>
</protein>
<dbReference type="EMBL" id="JAUOTP010000003">
    <property type="protein sequence ID" value="MDO6414350.1"/>
    <property type="molecule type" value="Genomic_DNA"/>
</dbReference>
<dbReference type="Proteomes" id="UP001169764">
    <property type="component" value="Unassembled WGS sequence"/>
</dbReference>